<keyword evidence="6" id="KW-0479">Metal-binding</keyword>
<evidence type="ECO:0000313" key="10">
    <source>
        <dbReference type="EMBL" id="MFD1481871.1"/>
    </source>
</evidence>
<feature type="binding site" evidence="6">
    <location>
        <position position="544"/>
    </location>
    <ligand>
        <name>Mg(2+)</name>
        <dbReference type="ChEBI" id="CHEBI:18420"/>
    </ligand>
</feature>
<keyword evidence="11" id="KW-1185">Reference proteome</keyword>
<dbReference type="PROSITE" id="PS00455">
    <property type="entry name" value="AMP_BINDING"/>
    <property type="match status" value="1"/>
</dbReference>
<keyword evidence="2 6" id="KW-0436">Ligase</keyword>
<evidence type="ECO:0000259" key="7">
    <source>
        <dbReference type="Pfam" id="PF00501"/>
    </source>
</evidence>
<dbReference type="EMBL" id="JBHTOQ010000022">
    <property type="protein sequence ID" value="MFD1481871.1"/>
    <property type="molecule type" value="Genomic_DNA"/>
</dbReference>
<feature type="binding site" evidence="6">
    <location>
        <position position="541"/>
    </location>
    <ligand>
        <name>Mg(2+)</name>
        <dbReference type="ChEBI" id="CHEBI:18420"/>
    </ligand>
</feature>
<keyword evidence="3 6" id="KW-0547">Nucleotide-binding</keyword>
<evidence type="ECO:0000259" key="8">
    <source>
        <dbReference type="Pfam" id="PF13193"/>
    </source>
</evidence>
<dbReference type="InterPro" id="IPR000873">
    <property type="entry name" value="AMP-dep_synth/lig_dom"/>
</dbReference>
<comment type="caution">
    <text evidence="6">Lacks conserved residue(s) required for the propagation of feature annotation.</text>
</comment>
<feature type="binding site" evidence="6">
    <location>
        <begin position="387"/>
        <end position="389"/>
    </location>
    <ligand>
        <name>ATP</name>
        <dbReference type="ChEBI" id="CHEBI:30616"/>
    </ligand>
</feature>
<gene>
    <name evidence="10" type="primary">acs</name>
    <name evidence="6" type="synonym">acsA</name>
    <name evidence="10" type="ORF">ACFQ5P_11255</name>
</gene>
<evidence type="ECO:0000256" key="6">
    <source>
        <dbReference type="HAMAP-Rule" id="MF_01123"/>
    </source>
</evidence>
<feature type="domain" description="AMP-binding enzyme C-terminal" evidence="8">
    <location>
        <begin position="533"/>
        <end position="611"/>
    </location>
</feature>
<dbReference type="Pfam" id="PF13193">
    <property type="entry name" value="AMP-binding_C"/>
    <property type="match status" value="1"/>
</dbReference>
<dbReference type="RefSeq" id="WP_131573283.1">
    <property type="nucleotide sequence ID" value="NZ_CBCSAJ010000003.1"/>
</dbReference>
<dbReference type="SUPFAM" id="SSF56801">
    <property type="entry name" value="Acetyl-CoA synthetase-like"/>
    <property type="match status" value="1"/>
</dbReference>
<dbReference type="NCBIfam" id="NF001208">
    <property type="entry name" value="PRK00174.1"/>
    <property type="match status" value="1"/>
</dbReference>
<organism evidence="10 11">
    <name type="scientific">Paracoccus nototheniae</name>
    <dbReference type="NCBI Taxonomy" id="2489002"/>
    <lineage>
        <taxon>Bacteria</taxon>
        <taxon>Pseudomonadati</taxon>
        <taxon>Pseudomonadota</taxon>
        <taxon>Alphaproteobacteria</taxon>
        <taxon>Rhodobacterales</taxon>
        <taxon>Paracoccaceae</taxon>
        <taxon>Paracoccus</taxon>
    </lineage>
</organism>
<feature type="binding site" evidence="6">
    <location>
        <position position="539"/>
    </location>
    <ligand>
        <name>Mg(2+)</name>
        <dbReference type="ChEBI" id="CHEBI:18420"/>
    </ligand>
</feature>
<comment type="caution">
    <text evidence="10">The sequence shown here is derived from an EMBL/GenBank/DDBJ whole genome shotgun (WGS) entry which is preliminary data.</text>
</comment>
<dbReference type="Gene3D" id="3.30.300.30">
    <property type="match status" value="1"/>
</dbReference>
<dbReference type="InterPro" id="IPR011904">
    <property type="entry name" value="Ac_CoA_lig"/>
</dbReference>
<dbReference type="InterPro" id="IPR020845">
    <property type="entry name" value="AMP-binding_CS"/>
</dbReference>
<dbReference type="NCBIfam" id="TIGR02188">
    <property type="entry name" value="Ac_CoA_lig_AcsA"/>
    <property type="match status" value="1"/>
</dbReference>
<comment type="similarity">
    <text evidence="1 6">Belongs to the ATP-dependent AMP-binding enzyme family.</text>
</comment>
<feature type="modified residue" description="N6-acetyllysine" evidence="6">
    <location>
        <position position="611"/>
    </location>
</feature>
<feature type="binding site" evidence="6">
    <location>
        <position position="517"/>
    </location>
    <ligand>
        <name>ATP</name>
        <dbReference type="ChEBI" id="CHEBI:30616"/>
    </ligand>
</feature>
<keyword evidence="4 6" id="KW-0067">ATP-binding</keyword>
<evidence type="ECO:0000259" key="9">
    <source>
        <dbReference type="Pfam" id="PF16177"/>
    </source>
</evidence>
<feature type="binding site" evidence="6">
    <location>
        <position position="525"/>
    </location>
    <ligand>
        <name>CoA</name>
        <dbReference type="ChEBI" id="CHEBI:57287"/>
    </ligand>
</feature>
<dbReference type="InterPro" id="IPR042099">
    <property type="entry name" value="ANL_N_sf"/>
</dbReference>
<dbReference type="CDD" id="cd05966">
    <property type="entry name" value="ACS"/>
    <property type="match status" value="1"/>
</dbReference>
<reference evidence="11" key="1">
    <citation type="journal article" date="2019" name="Int. J. Syst. Evol. Microbiol.">
        <title>The Global Catalogue of Microorganisms (GCM) 10K type strain sequencing project: providing services to taxonomists for standard genome sequencing and annotation.</title>
        <authorList>
            <consortium name="The Broad Institute Genomics Platform"/>
            <consortium name="The Broad Institute Genome Sequencing Center for Infectious Disease"/>
            <person name="Wu L."/>
            <person name="Ma J."/>
        </authorList>
    </citation>
    <scope>NUCLEOTIDE SEQUENCE [LARGE SCALE GENOMIC DNA]</scope>
    <source>
        <strain evidence="11">CCM 8875</strain>
    </source>
</reference>
<evidence type="ECO:0000313" key="11">
    <source>
        <dbReference type="Proteomes" id="UP001597302"/>
    </source>
</evidence>
<dbReference type="PANTHER" id="PTHR24095:SF14">
    <property type="entry name" value="ACETYL-COENZYME A SYNTHETASE 1"/>
    <property type="match status" value="1"/>
</dbReference>
<sequence>MSAENIQKHAIPAAMQDARVGPADYTRLYDESIRDPEGFWSREGQRLDWITPYAKVKNTDFALGQVSIKWFEDGVLNASVNCIDRHLATRANQTAIIFEPDDPNTPAQHITYAQLSDRVNRFANVLLSQGVMRGDRVVIYLPMIPEAAYAMLACARIGAIHSIVFAGFSPDALANRINDCGAKLVITADTAPRGGKRTNLKSNADAALLHCSDRVRCLVVKHTGDQTTWIEGRDVDVKAMMEEVAPDCPPRPMGAEDPLFILYTSGSTGKPKGVVHTTGGYLVYAAMTHEYTFDYRDGDVFWCTADVGWVTGHSYIVYGPLANGATTVMFEGVPTWPDAGRFWEVCAKHKVTQFYTAPTAIRALMAKGPDFVAAHDLSSLRILGTVGEPINPEAWNWYDEHVGKGRCPIVDTWWQTETGGHLITPLPGATETKPGSATVPFFGVLPVILDAATAEVQQGDPAEGVLCIADSWPGQMRTLWGDHARFEEAYFQQYPGYYFTGDGCRRDEDGYYWITGRVDDVINVSGHRMGTAEVESALVAHEKVAEAAVVGYPHAMKGQGIYAYVTLMNGVEPTDALRADLEKWVRTEIGPIAKPDLIQWAPGLPKTRSGKIMRRILRKIAENDHGTLGDISTLAEPEVVDELIANRMNRG</sequence>
<dbReference type="Proteomes" id="UP001597302">
    <property type="component" value="Unassembled WGS sequence"/>
</dbReference>
<comment type="catalytic activity">
    <reaction evidence="6">
        <text>acetate + ATP + CoA = acetyl-CoA + AMP + diphosphate</text>
        <dbReference type="Rhea" id="RHEA:23176"/>
        <dbReference type="ChEBI" id="CHEBI:30089"/>
        <dbReference type="ChEBI" id="CHEBI:30616"/>
        <dbReference type="ChEBI" id="CHEBI:33019"/>
        <dbReference type="ChEBI" id="CHEBI:57287"/>
        <dbReference type="ChEBI" id="CHEBI:57288"/>
        <dbReference type="ChEBI" id="CHEBI:456215"/>
        <dbReference type="EC" id="6.2.1.1"/>
    </reaction>
</comment>
<comment type="cofactor">
    <cofactor evidence="6">
        <name>Mg(2+)</name>
        <dbReference type="ChEBI" id="CHEBI:18420"/>
    </cofactor>
</comment>
<feature type="binding site" evidence="6">
    <location>
        <position position="311"/>
    </location>
    <ligand>
        <name>CoA</name>
        <dbReference type="ChEBI" id="CHEBI:57287"/>
    </ligand>
</feature>
<keyword evidence="6" id="KW-0460">Magnesium</keyword>
<dbReference type="GO" id="GO:0003987">
    <property type="term" value="F:acetate-CoA ligase activity"/>
    <property type="evidence" value="ECO:0007669"/>
    <property type="project" value="UniProtKB-EC"/>
</dbReference>
<feature type="binding site" evidence="6">
    <location>
        <position position="502"/>
    </location>
    <ligand>
        <name>ATP</name>
        <dbReference type="ChEBI" id="CHEBI:30616"/>
    </ligand>
</feature>
<evidence type="ECO:0000256" key="3">
    <source>
        <dbReference type="ARBA" id="ARBA00022741"/>
    </source>
</evidence>
<feature type="binding site" evidence="6">
    <location>
        <begin position="193"/>
        <end position="196"/>
    </location>
    <ligand>
        <name>CoA</name>
        <dbReference type="ChEBI" id="CHEBI:57287"/>
    </ligand>
</feature>
<evidence type="ECO:0000256" key="4">
    <source>
        <dbReference type="ARBA" id="ARBA00022840"/>
    </source>
</evidence>
<dbReference type="EC" id="6.2.1.1" evidence="6"/>
<protein>
    <recommendedName>
        <fullName evidence="6">Acetyl-coenzyme A synthetase</fullName>
        <shortName evidence="6">AcCoA synthetase</shortName>
        <shortName evidence="6">Acs</shortName>
        <ecNumber evidence="6">6.2.1.1</ecNumber>
    </recommendedName>
    <alternativeName>
        <fullName evidence="6">Acetate--CoA ligase</fullName>
    </alternativeName>
    <alternativeName>
        <fullName evidence="6">Acyl-activating enzyme</fullName>
    </alternativeName>
</protein>
<evidence type="ECO:0000256" key="2">
    <source>
        <dbReference type="ARBA" id="ARBA00022598"/>
    </source>
</evidence>
<dbReference type="InterPro" id="IPR032387">
    <property type="entry name" value="ACAS_N"/>
</dbReference>
<name>A0ABW4DZK6_9RHOB</name>
<feature type="domain" description="Acetyl-coenzyme A synthetase N-terminal" evidence="9">
    <location>
        <begin position="25"/>
        <end position="82"/>
    </location>
</feature>
<comment type="function">
    <text evidence="6">Catalyzes the conversion of acetate into acetyl-CoA (AcCoA), an essential intermediate at the junction of anabolic and catabolic pathways. AcsA undergoes a two-step reaction. In the first half reaction, AcsA combines acetate with ATP to form acetyl-adenylate (AcAMP) intermediate. In the second half reaction, it can then transfer the acetyl group from AcAMP to the sulfhydryl group of CoA, forming the product AcCoA.</text>
</comment>
<dbReference type="Pfam" id="PF16177">
    <property type="entry name" value="ACAS_N"/>
    <property type="match status" value="1"/>
</dbReference>
<feature type="binding site" evidence="6">
    <location>
        <begin position="411"/>
        <end position="416"/>
    </location>
    <ligand>
        <name>ATP</name>
        <dbReference type="ChEBI" id="CHEBI:30616"/>
    </ligand>
</feature>
<feature type="domain" description="AMP-dependent synthetase/ligase" evidence="7">
    <location>
        <begin position="84"/>
        <end position="471"/>
    </location>
</feature>
<dbReference type="InterPro" id="IPR045851">
    <property type="entry name" value="AMP-bd_C_sf"/>
</dbReference>
<dbReference type="HAMAP" id="MF_01123">
    <property type="entry name" value="Ac_CoA_synth"/>
    <property type="match status" value="1"/>
</dbReference>
<proteinExistence type="inferred from homology"/>
<feature type="binding site" evidence="6">
    <location>
        <position position="586"/>
    </location>
    <ligand>
        <name>CoA</name>
        <dbReference type="ChEBI" id="CHEBI:57287"/>
    </ligand>
</feature>
<feature type="binding site" evidence="6">
    <location>
        <position position="528"/>
    </location>
    <ligand>
        <name>ATP</name>
        <dbReference type="ChEBI" id="CHEBI:30616"/>
    </ligand>
</feature>
<dbReference type="PANTHER" id="PTHR24095">
    <property type="entry name" value="ACETYL-COENZYME A SYNTHETASE"/>
    <property type="match status" value="1"/>
</dbReference>
<dbReference type="InterPro" id="IPR025110">
    <property type="entry name" value="AMP-bd_C"/>
</dbReference>
<evidence type="ECO:0000256" key="5">
    <source>
        <dbReference type="ARBA" id="ARBA00022990"/>
    </source>
</evidence>
<accession>A0ABW4DZK6</accession>
<evidence type="ECO:0000256" key="1">
    <source>
        <dbReference type="ARBA" id="ARBA00006432"/>
    </source>
</evidence>
<comment type="PTM">
    <text evidence="6">Acetylated. Deacetylation by the SIR2-homolog deacetylase activates the enzyme.</text>
</comment>
<dbReference type="Pfam" id="PF00501">
    <property type="entry name" value="AMP-binding"/>
    <property type="match status" value="1"/>
</dbReference>
<dbReference type="Gene3D" id="3.40.50.12780">
    <property type="entry name" value="N-terminal domain of ligase-like"/>
    <property type="match status" value="1"/>
</dbReference>
<keyword evidence="5 6" id="KW-0007">Acetylation</keyword>